<dbReference type="Proteomes" id="UP000243052">
    <property type="component" value="Chromosome iv"/>
</dbReference>
<evidence type="ECO:0000256" key="8">
    <source>
        <dbReference type="RuleBase" id="RU362006"/>
    </source>
</evidence>
<dbReference type="Pfam" id="PF03134">
    <property type="entry name" value="TB2_DP1_HVA22"/>
    <property type="match status" value="1"/>
</dbReference>
<feature type="transmembrane region" description="Helical" evidence="8">
    <location>
        <begin position="38"/>
        <end position="55"/>
    </location>
</feature>
<dbReference type="GeneID" id="28723725"/>
<keyword evidence="11" id="KW-1185">Reference proteome</keyword>
<dbReference type="PANTHER" id="PTHR12300:SF161">
    <property type="entry name" value="RECEPTOR EXPRESSION-ENHANCING PROTEIN"/>
    <property type="match status" value="1"/>
</dbReference>
<dbReference type="AlphaFoldDB" id="A0A0X8HS70"/>
<evidence type="ECO:0000256" key="5">
    <source>
        <dbReference type="ARBA" id="ARBA00022989"/>
    </source>
</evidence>
<comment type="similarity">
    <text evidence="2 8">Belongs to the DP1 family.</text>
</comment>
<evidence type="ECO:0000256" key="3">
    <source>
        <dbReference type="ARBA" id="ARBA00019184"/>
    </source>
</evidence>
<feature type="region of interest" description="Disordered" evidence="9">
    <location>
        <begin position="169"/>
        <end position="188"/>
    </location>
</feature>
<dbReference type="RefSeq" id="XP_017987475.1">
    <property type="nucleotide sequence ID" value="XM_018131947.1"/>
</dbReference>
<feature type="transmembrane region" description="Helical" evidence="8">
    <location>
        <begin position="118"/>
        <end position="140"/>
    </location>
</feature>
<accession>A0A0X8HS70</accession>
<dbReference type="OrthoDB" id="10009287at2759"/>
<evidence type="ECO:0000313" key="10">
    <source>
        <dbReference type="EMBL" id="AMD20479.1"/>
    </source>
</evidence>
<keyword evidence="6 8" id="KW-0472">Membrane</keyword>
<dbReference type="PANTHER" id="PTHR12300">
    <property type="entry name" value="HVA22-LIKE PROTEINS"/>
    <property type="match status" value="1"/>
</dbReference>
<evidence type="ECO:0000256" key="2">
    <source>
        <dbReference type="ARBA" id="ARBA00008573"/>
    </source>
</evidence>
<organism evidence="10 11">
    <name type="scientific">Eremothecium sinecaudum</name>
    <dbReference type="NCBI Taxonomy" id="45286"/>
    <lineage>
        <taxon>Eukaryota</taxon>
        <taxon>Fungi</taxon>
        <taxon>Dikarya</taxon>
        <taxon>Ascomycota</taxon>
        <taxon>Saccharomycotina</taxon>
        <taxon>Saccharomycetes</taxon>
        <taxon>Saccharomycetales</taxon>
        <taxon>Saccharomycetaceae</taxon>
        <taxon>Eremothecium</taxon>
    </lineage>
</organism>
<evidence type="ECO:0000256" key="7">
    <source>
        <dbReference type="ARBA" id="ARBA00045873"/>
    </source>
</evidence>
<protein>
    <recommendedName>
        <fullName evidence="3 8">Protein YOP1</fullName>
    </recommendedName>
</protein>
<sequence length="188" mass="20831">MPDFVSKARQQMSDIDKHFAGNRYLQEFERRTSLPKSYAVLGGVALYLLLVFINVGGVGEILSNFVGFVLPGYYSLKALKTANTADDTQLLTYWIVFAFLSVIEFWSKAILYWVPFYWFFKTIFLLFIALPQFGGAEIVYNTIIAPLTDPYIAPNFSKKASGISSKLGQAAKDATSGKSSGAAAKSFD</sequence>
<evidence type="ECO:0000256" key="6">
    <source>
        <dbReference type="ARBA" id="ARBA00023136"/>
    </source>
</evidence>
<gene>
    <name evidence="10" type="ORF">AW171_hschr42372</name>
</gene>
<feature type="compositionally biased region" description="Low complexity" evidence="9">
    <location>
        <begin position="170"/>
        <end position="188"/>
    </location>
</feature>
<name>A0A0X8HS70_9SACH</name>
<dbReference type="EMBL" id="CP014244">
    <property type="protein sequence ID" value="AMD20479.1"/>
    <property type="molecule type" value="Genomic_DNA"/>
</dbReference>
<keyword evidence="4 8" id="KW-0812">Transmembrane</keyword>
<dbReference type="GO" id="GO:0016020">
    <property type="term" value="C:membrane"/>
    <property type="evidence" value="ECO:0007669"/>
    <property type="project" value="UniProtKB-SubCell"/>
</dbReference>
<proteinExistence type="inferred from homology"/>
<evidence type="ECO:0000313" key="11">
    <source>
        <dbReference type="Proteomes" id="UP000243052"/>
    </source>
</evidence>
<comment type="caution">
    <text evidence="8">Lacks conserved residue(s) required for the propagation of feature annotation.</text>
</comment>
<comment type="subcellular location">
    <subcellularLocation>
        <location evidence="1 8">Membrane</location>
        <topology evidence="1 8">Multi-pass membrane protein</topology>
    </subcellularLocation>
</comment>
<feature type="transmembrane region" description="Helical" evidence="8">
    <location>
        <begin position="91"/>
        <end position="112"/>
    </location>
</feature>
<dbReference type="STRING" id="45286.A0A0X8HS70"/>
<evidence type="ECO:0000256" key="1">
    <source>
        <dbReference type="ARBA" id="ARBA00004141"/>
    </source>
</evidence>
<keyword evidence="5 8" id="KW-1133">Transmembrane helix</keyword>
<evidence type="ECO:0000256" key="9">
    <source>
        <dbReference type="SAM" id="MobiDB-lite"/>
    </source>
</evidence>
<reference evidence="10 11" key="1">
    <citation type="submission" date="2016-01" db="EMBL/GenBank/DDBJ databases">
        <title>Genome sequence of the yeast Holleya sinecauda.</title>
        <authorList>
            <person name="Dietrich F.S."/>
        </authorList>
    </citation>
    <scope>NUCLEOTIDE SEQUENCE [LARGE SCALE GENOMIC DNA]</scope>
    <source>
        <strain evidence="10 11">ATCC 58844</strain>
    </source>
</reference>
<dbReference type="InterPro" id="IPR004345">
    <property type="entry name" value="TB2_DP1_HVA22"/>
</dbReference>
<evidence type="ECO:0000256" key="4">
    <source>
        <dbReference type="ARBA" id="ARBA00022692"/>
    </source>
</evidence>
<comment type="function">
    <text evidence="7">Required to generate and maintain the structure of the tubular endoplasmic reticulum network and the vacuole. Induces high curvature in membranes and causes membrane tubule formation. Involved in membrane/vesicle trafficking.</text>
</comment>